<dbReference type="InterPro" id="IPR041479">
    <property type="entry name" value="TetR_CgmR_C"/>
</dbReference>
<reference evidence="6 7" key="1">
    <citation type="submission" date="2015-04" db="EMBL/GenBank/DDBJ databases">
        <title>Draft Genome Sequences of Eight Spore-Forming Food Isolates of Bacillus cereus Genome sequencing.</title>
        <authorList>
            <person name="Krawcyk A.O."/>
            <person name="de Jong A."/>
            <person name="Eijlander R.T."/>
            <person name="Berendsen E.M."/>
            <person name="Holsappel S."/>
            <person name="Wells-Bennik M."/>
            <person name="Kuipers O.P."/>
        </authorList>
    </citation>
    <scope>NUCLEOTIDE SEQUENCE [LARGE SCALE GENOMIC DNA]</scope>
    <source>
        <strain evidence="6 7">B4077</strain>
    </source>
</reference>
<evidence type="ECO:0000256" key="2">
    <source>
        <dbReference type="ARBA" id="ARBA00023125"/>
    </source>
</evidence>
<dbReference type="PANTHER" id="PTHR30055:SF234">
    <property type="entry name" value="HTH-TYPE TRANSCRIPTIONAL REGULATOR BETI"/>
    <property type="match status" value="1"/>
</dbReference>
<evidence type="ECO:0000256" key="4">
    <source>
        <dbReference type="PROSITE-ProRule" id="PRU00335"/>
    </source>
</evidence>
<evidence type="ECO:0000313" key="7">
    <source>
        <dbReference type="Proteomes" id="UP000035214"/>
    </source>
</evidence>
<keyword evidence="3" id="KW-0804">Transcription</keyword>
<evidence type="ECO:0000259" key="5">
    <source>
        <dbReference type="PROSITE" id="PS50977"/>
    </source>
</evidence>
<sequence length="178" mass="19989">MSTSITRQKILEAASQIVQCKGVAKLTLEAVAKEAGISKGGLLYHFSTKEALIEGMILKGTEEYQDAIHNKVAEDLEKKGRWVRSFVEERLSNERRVEELGSSMMAALMLKPELLEPLQQSFQQLQNKIENDEIDSVCATIIRLAADGLWYSEYLGVGRLSPELREKVIQALICNSYK</sequence>
<gene>
    <name evidence="6" type="ORF">B4077_1063</name>
</gene>
<evidence type="ECO:0000256" key="1">
    <source>
        <dbReference type="ARBA" id="ARBA00023015"/>
    </source>
</evidence>
<accession>A0A0G8F974</accession>
<feature type="DNA-binding region" description="H-T-H motif" evidence="4">
    <location>
        <begin position="27"/>
        <end position="46"/>
    </location>
</feature>
<feature type="domain" description="HTH tetR-type" evidence="5">
    <location>
        <begin position="4"/>
        <end position="64"/>
    </location>
</feature>
<keyword evidence="1" id="KW-0805">Transcription regulation</keyword>
<dbReference type="EMBL" id="LCYI01000009">
    <property type="protein sequence ID" value="KLA32307.1"/>
    <property type="molecule type" value="Genomic_DNA"/>
</dbReference>
<evidence type="ECO:0000313" key="6">
    <source>
        <dbReference type="EMBL" id="KLA32307.1"/>
    </source>
</evidence>
<comment type="caution">
    <text evidence="6">The sequence shown here is derived from an EMBL/GenBank/DDBJ whole genome shotgun (WGS) entry which is preliminary data.</text>
</comment>
<dbReference type="GO" id="GO:0000976">
    <property type="term" value="F:transcription cis-regulatory region binding"/>
    <property type="evidence" value="ECO:0007669"/>
    <property type="project" value="TreeGrafter"/>
</dbReference>
<dbReference type="InterPro" id="IPR009057">
    <property type="entry name" value="Homeodomain-like_sf"/>
</dbReference>
<dbReference type="PRINTS" id="PR00455">
    <property type="entry name" value="HTHTETR"/>
</dbReference>
<dbReference type="AlphaFoldDB" id="A0A0G8F974"/>
<proteinExistence type="predicted"/>
<name>A0A0G8F974_BACCE</name>
<dbReference type="GO" id="GO:0003700">
    <property type="term" value="F:DNA-binding transcription factor activity"/>
    <property type="evidence" value="ECO:0007669"/>
    <property type="project" value="TreeGrafter"/>
</dbReference>
<dbReference type="PROSITE" id="PS50977">
    <property type="entry name" value="HTH_TETR_2"/>
    <property type="match status" value="1"/>
</dbReference>
<dbReference type="SUPFAM" id="SSF48498">
    <property type="entry name" value="Tetracyclin repressor-like, C-terminal domain"/>
    <property type="match status" value="1"/>
</dbReference>
<dbReference type="InterPro" id="IPR050109">
    <property type="entry name" value="HTH-type_TetR-like_transc_reg"/>
</dbReference>
<protein>
    <recommendedName>
        <fullName evidence="5">HTH tetR-type domain-containing protein</fullName>
    </recommendedName>
</protein>
<dbReference type="PATRIC" id="fig|1396.428.peg.250"/>
<dbReference type="RefSeq" id="WP_000107850.1">
    <property type="nucleotide sequence ID" value="NZ_LCYI01000009.1"/>
</dbReference>
<dbReference type="Pfam" id="PF00440">
    <property type="entry name" value="TetR_N"/>
    <property type="match status" value="1"/>
</dbReference>
<dbReference type="Pfam" id="PF17937">
    <property type="entry name" value="TetR_C_28"/>
    <property type="match status" value="1"/>
</dbReference>
<dbReference type="SUPFAM" id="SSF46689">
    <property type="entry name" value="Homeodomain-like"/>
    <property type="match status" value="1"/>
</dbReference>
<dbReference type="Gene3D" id="1.10.357.10">
    <property type="entry name" value="Tetracycline Repressor, domain 2"/>
    <property type="match status" value="1"/>
</dbReference>
<dbReference type="PANTHER" id="PTHR30055">
    <property type="entry name" value="HTH-TYPE TRANSCRIPTIONAL REGULATOR RUTR"/>
    <property type="match status" value="1"/>
</dbReference>
<dbReference type="InterPro" id="IPR001647">
    <property type="entry name" value="HTH_TetR"/>
</dbReference>
<organism evidence="6 7">
    <name type="scientific">Bacillus cereus</name>
    <dbReference type="NCBI Taxonomy" id="1396"/>
    <lineage>
        <taxon>Bacteria</taxon>
        <taxon>Bacillati</taxon>
        <taxon>Bacillota</taxon>
        <taxon>Bacilli</taxon>
        <taxon>Bacillales</taxon>
        <taxon>Bacillaceae</taxon>
        <taxon>Bacillus</taxon>
        <taxon>Bacillus cereus group</taxon>
    </lineage>
</organism>
<evidence type="ECO:0000256" key="3">
    <source>
        <dbReference type="ARBA" id="ARBA00023163"/>
    </source>
</evidence>
<dbReference type="Proteomes" id="UP000035214">
    <property type="component" value="Unassembled WGS sequence"/>
</dbReference>
<keyword evidence="2 4" id="KW-0238">DNA-binding</keyword>
<dbReference type="InterPro" id="IPR036271">
    <property type="entry name" value="Tet_transcr_reg_TetR-rel_C_sf"/>
</dbReference>
<dbReference type="GeneID" id="301201272"/>